<name>A0A4Q1KC88_9FLAO</name>
<organism evidence="1 2">
    <name type="scientific">Flavobacterium stagni</name>
    <dbReference type="NCBI Taxonomy" id="2506421"/>
    <lineage>
        <taxon>Bacteria</taxon>
        <taxon>Pseudomonadati</taxon>
        <taxon>Bacteroidota</taxon>
        <taxon>Flavobacteriia</taxon>
        <taxon>Flavobacteriales</taxon>
        <taxon>Flavobacteriaceae</taxon>
        <taxon>Flavobacterium</taxon>
    </lineage>
</organism>
<gene>
    <name evidence="1" type="ORF">EQG61_05675</name>
</gene>
<dbReference type="AlphaFoldDB" id="A0A4Q1KC88"/>
<evidence type="ECO:0000313" key="1">
    <source>
        <dbReference type="EMBL" id="RXR23547.1"/>
    </source>
</evidence>
<sequence length="108" mass="11872">MEKHDLADMFKGWFIGNFEPSLYKTNDVEVGVKSYTAGEYEAAHHHKIATEFTVIISGEVEMSGVQYGPGAIIKIEPNTSTDFRALTDTTTVVVKVPGASNDKYVDTL</sequence>
<protein>
    <recommendedName>
        <fullName evidence="3">Cupin domain-containing protein</fullName>
    </recommendedName>
</protein>
<dbReference type="EMBL" id="SBKN01000002">
    <property type="protein sequence ID" value="RXR23547.1"/>
    <property type="molecule type" value="Genomic_DNA"/>
</dbReference>
<proteinExistence type="predicted"/>
<accession>A0A4Q1KC88</accession>
<dbReference type="InterPro" id="IPR014710">
    <property type="entry name" value="RmlC-like_jellyroll"/>
</dbReference>
<evidence type="ECO:0000313" key="2">
    <source>
        <dbReference type="Proteomes" id="UP000289857"/>
    </source>
</evidence>
<dbReference type="OrthoDB" id="6555763at2"/>
<reference evidence="2" key="1">
    <citation type="submission" date="2019-01" db="EMBL/GenBank/DDBJ databases">
        <title>Cytophagaceae bacterium strain CAR-16.</title>
        <authorList>
            <person name="Chen W.-M."/>
        </authorList>
    </citation>
    <scope>NUCLEOTIDE SEQUENCE [LARGE SCALE GENOMIC DNA]</scope>
    <source>
        <strain evidence="2">WWJ-16</strain>
    </source>
</reference>
<dbReference type="InterPro" id="IPR011051">
    <property type="entry name" value="RmlC_Cupin_sf"/>
</dbReference>
<dbReference type="SUPFAM" id="SSF51182">
    <property type="entry name" value="RmlC-like cupins"/>
    <property type="match status" value="1"/>
</dbReference>
<comment type="caution">
    <text evidence="1">The sequence shown here is derived from an EMBL/GenBank/DDBJ whole genome shotgun (WGS) entry which is preliminary data.</text>
</comment>
<keyword evidence="2" id="KW-1185">Reference proteome</keyword>
<evidence type="ECO:0008006" key="3">
    <source>
        <dbReference type="Google" id="ProtNLM"/>
    </source>
</evidence>
<dbReference type="Proteomes" id="UP000289857">
    <property type="component" value="Unassembled WGS sequence"/>
</dbReference>
<dbReference type="Gene3D" id="2.60.120.10">
    <property type="entry name" value="Jelly Rolls"/>
    <property type="match status" value="1"/>
</dbReference>